<dbReference type="AlphaFoldDB" id="A0A5D4T5K0"/>
<feature type="compositionally biased region" description="Basic and acidic residues" evidence="1">
    <location>
        <begin position="61"/>
        <end position="72"/>
    </location>
</feature>
<dbReference type="Proteomes" id="UP000322524">
    <property type="component" value="Unassembled WGS sequence"/>
</dbReference>
<keyword evidence="2" id="KW-0812">Transmembrane</keyword>
<dbReference type="RefSeq" id="WP_148986511.1">
    <property type="nucleotide sequence ID" value="NZ_VTEV01000001.1"/>
</dbReference>
<keyword evidence="2" id="KW-1133">Transmembrane helix</keyword>
<feature type="transmembrane region" description="Helical" evidence="2">
    <location>
        <begin position="20"/>
        <end position="41"/>
    </location>
</feature>
<evidence type="ECO:0000313" key="5">
    <source>
        <dbReference type="Proteomes" id="UP000322524"/>
    </source>
</evidence>
<feature type="domain" description="Magnesium transporter MgtE intracellular" evidence="3">
    <location>
        <begin position="129"/>
        <end position="188"/>
    </location>
</feature>
<feature type="region of interest" description="Disordered" evidence="1">
    <location>
        <begin position="60"/>
        <end position="84"/>
    </location>
</feature>
<sequence>MKKEKQTEEVEEKYSFLQKLLYLFIIPLLFTLVIVLGYLTYEGKNIFEVAQSFLPANEKVTTTEEKKEEKEVSSSQPKDSQKSSQEIILLERQVSEKEREITKLIANLEEANSRIVDLEKQQQEIKSSTKELAKLYEGMSTKKAAQIMMELDEDMALLILNELSTSKTSSILGQLEPQQAARFTELLADNE</sequence>
<gene>
    <name evidence="4" type="ORF">FZC76_01510</name>
</gene>
<evidence type="ECO:0000256" key="1">
    <source>
        <dbReference type="SAM" id="MobiDB-lite"/>
    </source>
</evidence>
<dbReference type="EMBL" id="VTEV01000001">
    <property type="protein sequence ID" value="TYS70595.1"/>
    <property type="molecule type" value="Genomic_DNA"/>
</dbReference>
<comment type="caution">
    <text evidence="4">The sequence shown here is derived from an EMBL/GenBank/DDBJ whole genome shotgun (WGS) entry which is preliminary data.</text>
</comment>
<evidence type="ECO:0000259" key="3">
    <source>
        <dbReference type="Pfam" id="PF03448"/>
    </source>
</evidence>
<protein>
    <recommendedName>
        <fullName evidence="3">Magnesium transporter MgtE intracellular domain-containing protein</fullName>
    </recommendedName>
</protein>
<accession>A0A5D4T5K0</accession>
<dbReference type="InterPro" id="IPR006668">
    <property type="entry name" value="Mg_transptr_MgtE_intracell_dom"/>
</dbReference>
<keyword evidence="2" id="KW-0472">Membrane</keyword>
<organism evidence="4 5">
    <name type="scientific">Sutcliffiella horikoshii</name>
    <dbReference type="NCBI Taxonomy" id="79883"/>
    <lineage>
        <taxon>Bacteria</taxon>
        <taxon>Bacillati</taxon>
        <taxon>Bacillota</taxon>
        <taxon>Bacilli</taxon>
        <taxon>Bacillales</taxon>
        <taxon>Bacillaceae</taxon>
        <taxon>Sutcliffiella</taxon>
    </lineage>
</organism>
<feature type="compositionally biased region" description="Low complexity" evidence="1">
    <location>
        <begin position="73"/>
        <end position="84"/>
    </location>
</feature>
<dbReference type="STRING" id="79883.GCA_001636495_03017"/>
<reference evidence="4 5" key="1">
    <citation type="submission" date="2019-08" db="EMBL/GenBank/DDBJ databases">
        <title>Bacillus genomes from the desert of Cuatro Cienegas, Coahuila.</title>
        <authorList>
            <person name="Olmedo-Alvarez G."/>
        </authorList>
    </citation>
    <scope>NUCLEOTIDE SEQUENCE [LARGE SCALE GENOMIC DNA]</scope>
    <source>
        <strain evidence="4 5">CH28_1T</strain>
    </source>
</reference>
<proteinExistence type="predicted"/>
<dbReference type="OrthoDB" id="1724615at2"/>
<evidence type="ECO:0000256" key="2">
    <source>
        <dbReference type="SAM" id="Phobius"/>
    </source>
</evidence>
<evidence type="ECO:0000313" key="4">
    <source>
        <dbReference type="EMBL" id="TYS70595.1"/>
    </source>
</evidence>
<dbReference type="Pfam" id="PF03448">
    <property type="entry name" value="MgtE_N"/>
    <property type="match status" value="1"/>
</dbReference>
<dbReference type="SUPFAM" id="SSF158791">
    <property type="entry name" value="MgtE N-terminal domain-like"/>
    <property type="match status" value="1"/>
</dbReference>
<name>A0A5D4T5K0_9BACI</name>